<name>A0ABP9EDV5_9GAMM</name>
<dbReference type="InterPro" id="IPR016866">
    <property type="entry name" value="UCP028069"/>
</dbReference>
<reference evidence="3" key="1">
    <citation type="journal article" date="2019" name="Int. J. Syst. Evol. Microbiol.">
        <title>The Global Catalogue of Microorganisms (GCM) 10K type strain sequencing project: providing services to taxonomists for standard genome sequencing and annotation.</title>
        <authorList>
            <consortium name="The Broad Institute Genomics Platform"/>
            <consortium name="The Broad Institute Genome Sequencing Center for Infectious Disease"/>
            <person name="Wu L."/>
            <person name="Ma J."/>
        </authorList>
    </citation>
    <scope>NUCLEOTIDE SEQUENCE [LARGE SCALE GENOMIC DNA]</scope>
    <source>
        <strain evidence="3">JCM 18401</strain>
    </source>
</reference>
<keyword evidence="1" id="KW-0732">Signal</keyword>
<comment type="caution">
    <text evidence="2">The sequence shown here is derived from an EMBL/GenBank/DDBJ whole genome shotgun (WGS) entry which is preliminary data.</text>
</comment>
<dbReference type="Pfam" id="PF11932">
    <property type="entry name" value="DUF3450"/>
    <property type="match status" value="1"/>
</dbReference>
<dbReference type="PIRSF" id="PIRSF028069">
    <property type="entry name" value="UCP028069"/>
    <property type="match status" value="1"/>
</dbReference>
<keyword evidence="3" id="KW-1185">Reference proteome</keyword>
<evidence type="ECO:0000256" key="1">
    <source>
        <dbReference type="SAM" id="SignalP"/>
    </source>
</evidence>
<proteinExistence type="predicted"/>
<feature type="chain" id="PRO_5045079007" evidence="1">
    <location>
        <begin position="35"/>
        <end position="264"/>
    </location>
</feature>
<accession>A0ABP9EDV5</accession>
<dbReference type="EMBL" id="BAABJZ010000008">
    <property type="protein sequence ID" value="GAA4876547.1"/>
    <property type="molecule type" value="Genomic_DNA"/>
</dbReference>
<evidence type="ECO:0000313" key="3">
    <source>
        <dbReference type="Proteomes" id="UP001499988"/>
    </source>
</evidence>
<sequence>MFFIQLGCFNTMKAKPFSALALGVALSFGGTAMASNAIGELQNADKQIHDAAATSQAKIDKLDDQSQDLLSDYRRKVDETETLKAYNDHVARLVEDQKRAQASLEEQIAGITATAQGVVPLMYRMIDTIDQFVQIDVPFLAQERADRVKRLHEVMDEANTSTAEKYRLVMEAYQIENEYGSRIGSYVGNLNIDGNELVVDYFYAGRVSFMAQSLDKTRGWVWDNDARSWKDLESGQMRALSDAISMANNQAAPDLIKLPIKVAK</sequence>
<dbReference type="Proteomes" id="UP001499988">
    <property type="component" value="Unassembled WGS sequence"/>
</dbReference>
<evidence type="ECO:0000313" key="2">
    <source>
        <dbReference type="EMBL" id="GAA4876547.1"/>
    </source>
</evidence>
<organism evidence="2 3">
    <name type="scientific">Ferrimonas pelagia</name>
    <dbReference type="NCBI Taxonomy" id="1177826"/>
    <lineage>
        <taxon>Bacteria</taxon>
        <taxon>Pseudomonadati</taxon>
        <taxon>Pseudomonadota</taxon>
        <taxon>Gammaproteobacteria</taxon>
        <taxon>Alteromonadales</taxon>
        <taxon>Ferrimonadaceae</taxon>
        <taxon>Ferrimonas</taxon>
    </lineage>
</organism>
<protein>
    <submittedName>
        <fullName evidence="2">DUF3450 domain-containing protein</fullName>
    </submittedName>
</protein>
<feature type="signal peptide" evidence="1">
    <location>
        <begin position="1"/>
        <end position="34"/>
    </location>
</feature>
<gene>
    <name evidence="2" type="ORF">GCM10023333_07270</name>
</gene>